<sequence>MGWSATRPFPWNGALVNVHLGMGESSFYMASHWRTSQCEHDNSKIAASKMVHLHQYTLLSNFGTHIHGAKRHHVHEKRSLLENLLRTAPHGSALFSADNNRTKWQSGVALAGNQMSRILAFYPYRETKITKARGGCPNY</sequence>
<gene>
    <name evidence="1" type="ORF">AVEN_132803_1</name>
</gene>
<proteinExistence type="predicted"/>
<evidence type="ECO:0000313" key="1">
    <source>
        <dbReference type="EMBL" id="GBN16362.1"/>
    </source>
</evidence>
<dbReference type="AlphaFoldDB" id="A0A4Y2LP42"/>
<accession>A0A4Y2LP42</accession>
<dbReference type="Proteomes" id="UP000499080">
    <property type="component" value="Unassembled WGS sequence"/>
</dbReference>
<reference evidence="1 2" key="1">
    <citation type="journal article" date="2019" name="Sci. Rep.">
        <title>Orb-weaving spider Araneus ventricosus genome elucidates the spidroin gene catalogue.</title>
        <authorList>
            <person name="Kono N."/>
            <person name="Nakamura H."/>
            <person name="Ohtoshi R."/>
            <person name="Moran D.A.P."/>
            <person name="Shinohara A."/>
            <person name="Yoshida Y."/>
            <person name="Fujiwara M."/>
            <person name="Mori M."/>
            <person name="Tomita M."/>
            <person name="Arakawa K."/>
        </authorList>
    </citation>
    <scope>NUCLEOTIDE SEQUENCE [LARGE SCALE GENOMIC DNA]</scope>
</reference>
<protein>
    <submittedName>
        <fullName evidence="1">Uncharacterized protein</fullName>
    </submittedName>
</protein>
<name>A0A4Y2LP42_ARAVE</name>
<comment type="caution">
    <text evidence="1">The sequence shown here is derived from an EMBL/GenBank/DDBJ whole genome shotgun (WGS) entry which is preliminary data.</text>
</comment>
<organism evidence="1 2">
    <name type="scientific">Araneus ventricosus</name>
    <name type="common">Orbweaver spider</name>
    <name type="synonym">Epeira ventricosa</name>
    <dbReference type="NCBI Taxonomy" id="182803"/>
    <lineage>
        <taxon>Eukaryota</taxon>
        <taxon>Metazoa</taxon>
        <taxon>Ecdysozoa</taxon>
        <taxon>Arthropoda</taxon>
        <taxon>Chelicerata</taxon>
        <taxon>Arachnida</taxon>
        <taxon>Araneae</taxon>
        <taxon>Araneomorphae</taxon>
        <taxon>Entelegynae</taxon>
        <taxon>Araneoidea</taxon>
        <taxon>Araneidae</taxon>
        <taxon>Araneus</taxon>
    </lineage>
</organism>
<dbReference type="EMBL" id="BGPR01006139">
    <property type="protein sequence ID" value="GBN16362.1"/>
    <property type="molecule type" value="Genomic_DNA"/>
</dbReference>
<keyword evidence="2" id="KW-1185">Reference proteome</keyword>
<evidence type="ECO:0000313" key="2">
    <source>
        <dbReference type="Proteomes" id="UP000499080"/>
    </source>
</evidence>